<evidence type="ECO:0000256" key="1">
    <source>
        <dbReference type="ARBA" id="ARBA00001947"/>
    </source>
</evidence>
<name>A0A150IN94_9EURY</name>
<keyword evidence="6" id="KW-0862">Zinc</keyword>
<dbReference type="PANTHER" id="PTHR42837">
    <property type="entry name" value="REGULATOR OF SIGMA-E PROTEASE RSEP"/>
    <property type="match status" value="1"/>
</dbReference>
<evidence type="ECO:0000256" key="7">
    <source>
        <dbReference type="ARBA" id="ARBA00022989"/>
    </source>
</evidence>
<reference evidence="12 13" key="1">
    <citation type="journal article" date="2016" name="ISME J.">
        <title>Chasing the elusive Euryarchaeota class WSA2: genomes reveal a uniquely fastidious methyl-reducing methanogen.</title>
        <authorList>
            <person name="Nobu M.K."/>
            <person name="Narihiro T."/>
            <person name="Kuroda K."/>
            <person name="Mei R."/>
            <person name="Liu W.T."/>
        </authorList>
    </citation>
    <scope>NUCLEOTIDE SEQUENCE [LARGE SCALE GENOMIC DNA]</scope>
    <source>
        <strain evidence="12">B15fssc0709_Meth_Bin003</strain>
    </source>
</reference>
<protein>
    <submittedName>
        <fullName evidence="12">Zinc metallopeptidase RseP</fullName>
    </submittedName>
</protein>
<dbReference type="Gene3D" id="2.30.42.10">
    <property type="match status" value="1"/>
</dbReference>
<dbReference type="GO" id="GO:0006508">
    <property type="term" value="P:proteolysis"/>
    <property type="evidence" value="ECO:0007669"/>
    <property type="project" value="UniProtKB-KW"/>
</dbReference>
<comment type="caution">
    <text evidence="12">The sequence shown here is derived from an EMBL/GenBank/DDBJ whole genome shotgun (WGS) entry which is preliminary data.</text>
</comment>
<keyword evidence="3" id="KW-0645">Protease</keyword>
<evidence type="ECO:0000256" key="3">
    <source>
        <dbReference type="ARBA" id="ARBA00022670"/>
    </source>
</evidence>
<gene>
    <name evidence="12" type="ORF">APG11_01863</name>
</gene>
<evidence type="ECO:0000313" key="12">
    <source>
        <dbReference type="EMBL" id="KYC46480.1"/>
    </source>
</evidence>
<dbReference type="SUPFAM" id="SSF50156">
    <property type="entry name" value="PDZ domain-like"/>
    <property type="match status" value="1"/>
</dbReference>
<dbReference type="InterPro" id="IPR004387">
    <property type="entry name" value="Pept_M50_Zn"/>
</dbReference>
<evidence type="ECO:0000256" key="5">
    <source>
        <dbReference type="ARBA" id="ARBA00022801"/>
    </source>
</evidence>
<sequence>MIVIYYIIAIIGFLTLILVHETGHLVFAKLAKIKVIKFSIGWGKPIWEKKFGETIYQIGIFPFGGFCQMAGEQITEDYTPQEGDFYSKKPLPRLLAVSGGVLFSILFGVLLMSVSGTMPSQDLFIPPQVYITEDLQNQPAYQAGLRSFDTILSINGKKVESFSDIQMIIGQALGKELNLEVLRDNNKLYIKIIPNIESSTGRSVIGIYPYIQPIIDSIGSNSVFSDLNLNKNDRLLSLVSNDNEKVDIQATVEIQNFLEKHLYEEVEFIFQKSDGSIISKKVFIDKQFDPKISFYLETKIKKGLPFFKSLAYAIPRSYETLSITLKSIKLLFSGKVNVGKSVAGPIKIIYLSSQVAKTGLKNILEFFALITLVLGISNLLPIPATDGSYILFFLFELVSNKRLNPKLISKIQGIGFIILLVLMVIVVVNDIFSIGSLF</sequence>
<dbReference type="CDD" id="cd23081">
    <property type="entry name" value="cpPDZ_EcRseP-like"/>
    <property type="match status" value="1"/>
</dbReference>
<dbReference type="PANTHER" id="PTHR42837:SF2">
    <property type="entry name" value="MEMBRANE METALLOPROTEASE ARASP2, CHLOROPLASTIC-RELATED"/>
    <property type="match status" value="1"/>
</dbReference>
<evidence type="ECO:0000256" key="6">
    <source>
        <dbReference type="ARBA" id="ARBA00022833"/>
    </source>
</evidence>
<comment type="subcellular location">
    <subcellularLocation>
        <location evidence="2">Membrane</location>
        <topology evidence="2">Multi-pass membrane protein</topology>
    </subcellularLocation>
</comment>
<keyword evidence="8" id="KW-0482">Metalloprotease</keyword>
<evidence type="ECO:0000259" key="11">
    <source>
        <dbReference type="SMART" id="SM00228"/>
    </source>
</evidence>
<dbReference type="NCBIfam" id="TIGR00054">
    <property type="entry name" value="RIP metalloprotease RseP"/>
    <property type="match status" value="1"/>
</dbReference>
<proteinExistence type="predicted"/>
<keyword evidence="7 10" id="KW-1133">Transmembrane helix</keyword>
<dbReference type="Pfam" id="PF02163">
    <property type="entry name" value="Peptidase_M50"/>
    <property type="match status" value="1"/>
</dbReference>
<comment type="cofactor">
    <cofactor evidence="1">
        <name>Zn(2+)</name>
        <dbReference type="ChEBI" id="CHEBI:29105"/>
    </cofactor>
</comment>
<dbReference type="InterPro" id="IPR041489">
    <property type="entry name" value="PDZ_6"/>
</dbReference>
<keyword evidence="5" id="KW-0378">Hydrolase</keyword>
<evidence type="ECO:0000256" key="9">
    <source>
        <dbReference type="ARBA" id="ARBA00023136"/>
    </source>
</evidence>
<organism evidence="12 13">
    <name type="scientific">Candidatus Methanofastidiosum methylothiophilum</name>
    <dbReference type="NCBI Taxonomy" id="1705564"/>
    <lineage>
        <taxon>Archaea</taxon>
        <taxon>Methanobacteriati</taxon>
        <taxon>Methanobacteriota</taxon>
        <taxon>Stenosarchaea group</taxon>
        <taxon>Candidatus Methanofastidiosia</taxon>
        <taxon>Candidatus Methanofastidiosales</taxon>
        <taxon>Candidatus Methanofastidiosaceae</taxon>
        <taxon>Candidatus Methanofastidiosum</taxon>
    </lineage>
</organism>
<evidence type="ECO:0000256" key="4">
    <source>
        <dbReference type="ARBA" id="ARBA00022692"/>
    </source>
</evidence>
<accession>A0A150IN94</accession>
<dbReference type="InterPro" id="IPR001478">
    <property type="entry name" value="PDZ"/>
</dbReference>
<feature type="transmembrane region" description="Helical" evidence="10">
    <location>
        <begin position="94"/>
        <end position="114"/>
    </location>
</feature>
<dbReference type="InterPro" id="IPR036034">
    <property type="entry name" value="PDZ_sf"/>
</dbReference>
<evidence type="ECO:0000256" key="10">
    <source>
        <dbReference type="SAM" id="Phobius"/>
    </source>
</evidence>
<feature type="transmembrane region" description="Helical" evidence="10">
    <location>
        <begin position="407"/>
        <end position="428"/>
    </location>
</feature>
<dbReference type="SMART" id="SM00228">
    <property type="entry name" value="PDZ"/>
    <property type="match status" value="1"/>
</dbReference>
<dbReference type="InterPro" id="IPR008915">
    <property type="entry name" value="Peptidase_M50"/>
</dbReference>
<dbReference type="EMBL" id="LNGF01000069">
    <property type="protein sequence ID" value="KYC46480.1"/>
    <property type="molecule type" value="Genomic_DNA"/>
</dbReference>
<feature type="domain" description="PDZ" evidence="11">
    <location>
        <begin position="108"/>
        <end position="185"/>
    </location>
</feature>
<keyword evidence="9 10" id="KW-0472">Membrane</keyword>
<feature type="transmembrane region" description="Helical" evidence="10">
    <location>
        <begin position="6"/>
        <end position="27"/>
    </location>
</feature>
<evidence type="ECO:0000313" key="13">
    <source>
        <dbReference type="Proteomes" id="UP000091929"/>
    </source>
</evidence>
<dbReference type="CDD" id="cd06163">
    <property type="entry name" value="S2P-M50_PDZ_RseP-like"/>
    <property type="match status" value="1"/>
</dbReference>
<dbReference type="AlphaFoldDB" id="A0A150IN94"/>
<dbReference type="GO" id="GO:0004222">
    <property type="term" value="F:metalloendopeptidase activity"/>
    <property type="evidence" value="ECO:0007669"/>
    <property type="project" value="InterPro"/>
</dbReference>
<feature type="transmembrane region" description="Helical" evidence="10">
    <location>
        <begin position="366"/>
        <end position="395"/>
    </location>
</feature>
<evidence type="ECO:0000256" key="8">
    <source>
        <dbReference type="ARBA" id="ARBA00023049"/>
    </source>
</evidence>
<dbReference type="Pfam" id="PF17820">
    <property type="entry name" value="PDZ_6"/>
    <property type="match status" value="1"/>
</dbReference>
<dbReference type="GO" id="GO:0016020">
    <property type="term" value="C:membrane"/>
    <property type="evidence" value="ECO:0007669"/>
    <property type="project" value="UniProtKB-SubCell"/>
</dbReference>
<evidence type="ECO:0000256" key="2">
    <source>
        <dbReference type="ARBA" id="ARBA00004141"/>
    </source>
</evidence>
<keyword evidence="4 10" id="KW-0812">Transmembrane</keyword>
<dbReference type="Proteomes" id="UP000091929">
    <property type="component" value="Unassembled WGS sequence"/>
</dbReference>